<dbReference type="EMBL" id="GBRH01187206">
    <property type="protein sequence ID" value="JAE10690.1"/>
    <property type="molecule type" value="Transcribed_RNA"/>
</dbReference>
<organism evidence="1">
    <name type="scientific">Arundo donax</name>
    <name type="common">Giant reed</name>
    <name type="synonym">Donax arundinaceus</name>
    <dbReference type="NCBI Taxonomy" id="35708"/>
    <lineage>
        <taxon>Eukaryota</taxon>
        <taxon>Viridiplantae</taxon>
        <taxon>Streptophyta</taxon>
        <taxon>Embryophyta</taxon>
        <taxon>Tracheophyta</taxon>
        <taxon>Spermatophyta</taxon>
        <taxon>Magnoliopsida</taxon>
        <taxon>Liliopsida</taxon>
        <taxon>Poales</taxon>
        <taxon>Poaceae</taxon>
        <taxon>PACMAD clade</taxon>
        <taxon>Arundinoideae</taxon>
        <taxon>Arundineae</taxon>
        <taxon>Arundo</taxon>
    </lineage>
</organism>
<evidence type="ECO:0000313" key="1">
    <source>
        <dbReference type="EMBL" id="JAE10690.1"/>
    </source>
</evidence>
<reference evidence="1" key="1">
    <citation type="submission" date="2014-09" db="EMBL/GenBank/DDBJ databases">
        <authorList>
            <person name="Magalhaes I.L.F."/>
            <person name="Oliveira U."/>
            <person name="Santos F.R."/>
            <person name="Vidigal T.H.D.A."/>
            <person name="Brescovit A.D."/>
            <person name="Santos A.J."/>
        </authorList>
    </citation>
    <scope>NUCLEOTIDE SEQUENCE</scope>
    <source>
        <tissue evidence="1">Shoot tissue taken approximately 20 cm above the soil surface</tissue>
    </source>
</reference>
<sequence>MSGRHFRTMRRSRGCGGRRMPSLALSLDEAVWVSLVDWIRRRQTSWSIRPKSRLIVLASLSPCWGWGQSFQTGCGSGWSIFPQCIRVDSSRLKHLRRRCIMRRGRTRTM</sequence>
<name>A0A0A9FCF5_ARUDO</name>
<protein>
    <submittedName>
        <fullName evidence="1">Uncharacterized protein</fullName>
    </submittedName>
</protein>
<reference evidence="1" key="2">
    <citation type="journal article" date="2015" name="Data Brief">
        <title>Shoot transcriptome of the giant reed, Arundo donax.</title>
        <authorList>
            <person name="Barrero R.A."/>
            <person name="Guerrero F.D."/>
            <person name="Moolhuijzen P."/>
            <person name="Goolsby J.A."/>
            <person name="Tidwell J."/>
            <person name="Bellgard S.E."/>
            <person name="Bellgard M.I."/>
        </authorList>
    </citation>
    <scope>NUCLEOTIDE SEQUENCE</scope>
    <source>
        <tissue evidence="1">Shoot tissue taken approximately 20 cm above the soil surface</tissue>
    </source>
</reference>
<accession>A0A0A9FCF5</accession>
<dbReference type="AlphaFoldDB" id="A0A0A9FCF5"/>
<proteinExistence type="predicted"/>